<reference evidence="1 2" key="1">
    <citation type="submission" date="2016-10" db="EMBL/GenBank/DDBJ databases">
        <authorList>
            <person name="de Groot N.N."/>
        </authorList>
    </citation>
    <scope>NUCLEOTIDE SEQUENCE [LARGE SCALE GENOMIC DNA]</scope>
    <source>
        <strain evidence="1 2">DSM 18979</strain>
    </source>
</reference>
<evidence type="ECO:0000313" key="1">
    <source>
        <dbReference type="EMBL" id="SET76153.1"/>
    </source>
</evidence>
<gene>
    <name evidence="1" type="ORF">SAMN05660297_03420</name>
</gene>
<dbReference type="Proteomes" id="UP000199568">
    <property type="component" value="Unassembled WGS sequence"/>
</dbReference>
<organism evidence="1 2">
    <name type="scientific">Natronincola peptidivorans</name>
    <dbReference type="NCBI Taxonomy" id="426128"/>
    <lineage>
        <taxon>Bacteria</taxon>
        <taxon>Bacillati</taxon>
        <taxon>Bacillota</taxon>
        <taxon>Clostridia</taxon>
        <taxon>Peptostreptococcales</taxon>
        <taxon>Natronincolaceae</taxon>
        <taxon>Natronincola</taxon>
    </lineage>
</organism>
<dbReference type="AlphaFoldDB" id="A0A1I0GY11"/>
<dbReference type="EMBL" id="FOHU01000028">
    <property type="protein sequence ID" value="SET76153.1"/>
    <property type="molecule type" value="Genomic_DNA"/>
</dbReference>
<name>A0A1I0GY11_9FIRM</name>
<protein>
    <submittedName>
        <fullName evidence="1">Uncharacterized protein</fullName>
    </submittedName>
</protein>
<sequence length="108" mass="11767">MKIHDCHITSRIAEAFELDPKGMLLGGACLPAKRFGSERSGAGNALLYEVIIQSFYNSLKKCSRSFGATFFHVSNNPIKGKLKTTNASPINSRNTTNTSIANAIEYIV</sequence>
<keyword evidence="2" id="KW-1185">Reference proteome</keyword>
<proteinExistence type="predicted"/>
<accession>A0A1I0GY11</accession>
<evidence type="ECO:0000313" key="2">
    <source>
        <dbReference type="Proteomes" id="UP000199568"/>
    </source>
</evidence>